<feature type="compositionally biased region" description="Basic and acidic residues" evidence="1">
    <location>
        <begin position="78"/>
        <end position="89"/>
    </location>
</feature>
<gene>
    <name evidence="3" type="ORF">H634G_08232</name>
</gene>
<organism evidence="3 4">
    <name type="scientific">Metarhizium anisopliae BRIP 53293</name>
    <dbReference type="NCBI Taxonomy" id="1291518"/>
    <lineage>
        <taxon>Eukaryota</taxon>
        <taxon>Fungi</taxon>
        <taxon>Dikarya</taxon>
        <taxon>Ascomycota</taxon>
        <taxon>Pezizomycotina</taxon>
        <taxon>Sordariomycetes</taxon>
        <taxon>Hypocreomycetidae</taxon>
        <taxon>Hypocreales</taxon>
        <taxon>Clavicipitaceae</taxon>
        <taxon>Metarhizium</taxon>
    </lineage>
</organism>
<keyword evidence="4" id="KW-1185">Reference proteome</keyword>
<feature type="region of interest" description="Disordered" evidence="1">
    <location>
        <begin position="1"/>
        <end position="32"/>
    </location>
</feature>
<evidence type="ECO:0000313" key="4">
    <source>
        <dbReference type="Proteomes" id="UP000054544"/>
    </source>
</evidence>
<keyword evidence="2" id="KW-0472">Membrane</keyword>
<protein>
    <submittedName>
        <fullName evidence="3">Uncharacterized protein</fullName>
    </submittedName>
</protein>
<evidence type="ECO:0000256" key="1">
    <source>
        <dbReference type="SAM" id="MobiDB-lite"/>
    </source>
</evidence>
<proteinExistence type="predicted"/>
<dbReference type="Proteomes" id="UP000054544">
    <property type="component" value="Unassembled WGS sequence"/>
</dbReference>
<dbReference type="EMBL" id="KE384743">
    <property type="protein sequence ID" value="KJK76644.1"/>
    <property type="molecule type" value="Genomic_DNA"/>
</dbReference>
<feature type="region of interest" description="Disordered" evidence="1">
    <location>
        <begin position="70"/>
        <end position="102"/>
    </location>
</feature>
<feature type="transmembrane region" description="Helical" evidence="2">
    <location>
        <begin position="153"/>
        <end position="173"/>
    </location>
</feature>
<keyword evidence="2" id="KW-1133">Transmembrane helix</keyword>
<reference evidence="4" key="1">
    <citation type="journal article" date="2014" name="BMC Genomics">
        <title>The genome sequence of the biocontrol fungus Metarhizium anisopliae and comparative genomics of Metarhizium species.</title>
        <authorList>
            <person name="Pattemore J.A."/>
            <person name="Hane J.K."/>
            <person name="Williams A.H."/>
            <person name="Wilson B.A."/>
            <person name="Stodart B.J."/>
            <person name="Ash G.J."/>
        </authorList>
    </citation>
    <scope>NUCLEOTIDE SEQUENCE [LARGE SCALE GENOMIC DNA]</scope>
    <source>
        <strain evidence="4">BRIP 53293</strain>
    </source>
</reference>
<accession>A0A0D9NRP3</accession>
<dbReference type="AlphaFoldDB" id="A0A0D9NRP3"/>
<sequence>MEDQCSEHERRLRHPPRPDSDDTPRAISQVSRDGFYPLHNLESEESLSLAQGDHTPFSVLPVAVTVTKLQGQGQPVHSDADGSAEREPFLRPLDSQNSESELQTRLENSPGAKFMAALSSSPRVEHKDHILLQSLTLDDEAPPKPTRPKVKHFWKVWILEMACILLSFSTFIYRSCFKF</sequence>
<evidence type="ECO:0000313" key="3">
    <source>
        <dbReference type="EMBL" id="KJK76644.1"/>
    </source>
</evidence>
<evidence type="ECO:0000256" key="2">
    <source>
        <dbReference type="SAM" id="Phobius"/>
    </source>
</evidence>
<feature type="compositionally biased region" description="Basic and acidic residues" evidence="1">
    <location>
        <begin position="1"/>
        <end position="24"/>
    </location>
</feature>
<name>A0A0D9NRP3_METAN</name>
<keyword evidence="2" id="KW-0812">Transmembrane</keyword>